<dbReference type="KEGG" id="acoa:RB602_03185"/>
<dbReference type="RefSeq" id="WP_317082884.1">
    <property type="nucleotide sequence ID" value="NZ_CP136594.1"/>
</dbReference>
<dbReference type="CDD" id="cd01949">
    <property type="entry name" value="GGDEF"/>
    <property type="match status" value="1"/>
</dbReference>
<feature type="domain" description="GGDEF" evidence="4">
    <location>
        <begin position="282"/>
        <end position="418"/>
    </location>
</feature>
<evidence type="ECO:0000313" key="5">
    <source>
        <dbReference type="EMBL" id="WOE75731.1"/>
    </source>
</evidence>
<evidence type="ECO:0000256" key="1">
    <source>
        <dbReference type="ARBA" id="ARBA00012528"/>
    </source>
</evidence>
<feature type="transmembrane region" description="Helical" evidence="3">
    <location>
        <begin position="175"/>
        <end position="194"/>
    </location>
</feature>
<keyword evidence="6" id="KW-1185">Reference proteome</keyword>
<feature type="transmembrane region" description="Helical" evidence="3">
    <location>
        <begin position="51"/>
        <end position="68"/>
    </location>
</feature>
<dbReference type="Pfam" id="PF07695">
    <property type="entry name" value="7TMR-DISM_7TM"/>
    <property type="match status" value="1"/>
</dbReference>
<dbReference type="InterPro" id="IPR043128">
    <property type="entry name" value="Rev_trsase/Diguanyl_cyclase"/>
</dbReference>
<dbReference type="NCBIfam" id="TIGR00254">
    <property type="entry name" value="GGDEF"/>
    <property type="match status" value="1"/>
</dbReference>
<gene>
    <name evidence="5" type="ORF">RB602_03185</name>
</gene>
<dbReference type="Gene3D" id="3.30.70.270">
    <property type="match status" value="1"/>
</dbReference>
<feature type="transmembrane region" description="Helical" evidence="3">
    <location>
        <begin position="25"/>
        <end position="44"/>
    </location>
</feature>
<dbReference type="SMART" id="SM00267">
    <property type="entry name" value="GGDEF"/>
    <property type="match status" value="1"/>
</dbReference>
<keyword evidence="5" id="KW-0548">Nucleotidyltransferase</keyword>
<evidence type="ECO:0000259" key="4">
    <source>
        <dbReference type="PROSITE" id="PS50887"/>
    </source>
</evidence>
<dbReference type="InterPro" id="IPR011623">
    <property type="entry name" value="7TMR_DISM_rcpt_extracell_dom1"/>
</dbReference>
<dbReference type="PROSITE" id="PS50887">
    <property type="entry name" value="GGDEF"/>
    <property type="match status" value="1"/>
</dbReference>
<dbReference type="GO" id="GO:0005886">
    <property type="term" value="C:plasma membrane"/>
    <property type="evidence" value="ECO:0007669"/>
    <property type="project" value="TreeGrafter"/>
</dbReference>
<dbReference type="EMBL" id="CP136594">
    <property type="protein sequence ID" value="WOE75731.1"/>
    <property type="molecule type" value="Genomic_DNA"/>
</dbReference>
<accession>A0AA97F7R9</accession>
<dbReference type="InterPro" id="IPR029787">
    <property type="entry name" value="Nucleotide_cyclase"/>
</dbReference>
<feature type="transmembrane region" description="Helical" evidence="3">
    <location>
        <begin position="120"/>
        <end position="143"/>
    </location>
</feature>
<sequence>MAFSPAWAMASESLADATLQRDQILNALFAGLLTAPLLLNVVFFATLRQRFILFHSLMLAAILGTHLFSTGLLYDLVPGAMAIDSSQAVNLFLALMGFSICMLVRALCAPQKLGEIASSALLASGIIGLGSAILATIFLTPGAEAGGNLFMGGYAVMVLAVLFSLVHATLRGDRLATLQMIGLSGFLSLAIQWFINGLNGMGRAPLQDSNTFPIAVLLEVLVSSFIVGLKVWQLRQRHDDALRQRAAEARLARTDPLTKVMNRRGFMEHFRALEQDPRAPAQVTALILVDIDHFKRVNDRHGHKVGDIVLTQMAALMQQCCRRGDVLARFGGEEFAILARCGDSQGIDQFARRIKQDIAAMVFGDNAQQIGPLSVSIGVTEIDIRVDSLDFDRHYRAADNALYRAKMAGRNCIRHSDRNDVYEPNAKALANA</sequence>
<dbReference type="GO" id="GO:0043709">
    <property type="term" value="P:cell adhesion involved in single-species biofilm formation"/>
    <property type="evidence" value="ECO:0007669"/>
    <property type="project" value="TreeGrafter"/>
</dbReference>
<dbReference type="SUPFAM" id="SSF55073">
    <property type="entry name" value="Nucleotide cyclase"/>
    <property type="match status" value="1"/>
</dbReference>
<dbReference type="AlphaFoldDB" id="A0AA97F7R9"/>
<evidence type="ECO:0000256" key="2">
    <source>
        <dbReference type="ARBA" id="ARBA00034247"/>
    </source>
</evidence>
<dbReference type="Pfam" id="PF00990">
    <property type="entry name" value="GGDEF"/>
    <property type="match status" value="1"/>
</dbReference>
<keyword evidence="5" id="KW-0808">Transferase</keyword>
<dbReference type="GO" id="GO:1902201">
    <property type="term" value="P:negative regulation of bacterial-type flagellum-dependent cell motility"/>
    <property type="evidence" value="ECO:0007669"/>
    <property type="project" value="TreeGrafter"/>
</dbReference>
<proteinExistence type="predicted"/>
<keyword evidence="3" id="KW-1133">Transmembrane helix</keyword>
<organism evidence="5 6">
    <name type="scientific">Alterisphingorhabdus coralli</name>
    <dbReference type="NCBI Taxonomy" id="3071408"/>
    <lineage>
        <taxon>Bacteria</taxon>
        <taxon>Pseudomonadati</taxon>
        <taxon>Pseudomonadota</taxon>
        <taxon>Alphaproteobacteria</taxon>
        <taxon>Sphingomonadales</taxon>
        <taxon>Sphingomonadaceae</taxon>
        <taxon>Alterisphingorhabdus (ex Yan et al. 2024)</taxon>
    </lineage>
</organism>
<keyword evidence="3" id="KW-0812">Transmembrane</keyword>
<feature type="transmembrane region" description="Helical" evidence="3">
    <location>
        <begin position="88"/>
        <end position="108"/>
    </location>
</feature>
<evidence type="ECO:0000256" key="3">
    <source>
        <dbReference type="SAM" id="Phobius"/>
    </source>
</evidence>
<name>A0AA97F7R9_9SPHN</name>
<dbReference type="FunFam" id="3.30.70.270:FF:000001">
    <property type="entry name" value="Diguanylate cyclase domain protein"/>
    <property type="match status" value="1"/>
</dbReference>
<dbReference type="GO" id="GO:0052621">
    <property type="term" value="F:diguanylate cyclase activity"/>
    <property type="evidence" value="ECO:0007669"/>
    <property type="project" value="UniProtKB-EC"/>
</dbReference>
<dbReference type="InterPro" id="IPR050469">
    <property type="entry name" value="Diguanylate_Cyclase"/>
</dbReference>
<dbReference type="PANTHER" id="PTHR45138:SF9">
    <property type="entry name" value="DIGUANYLATE CYCLASE DGCM-RELATED"/>
    <property type="match status" value="1"/>
</dbReference>
<protein>
    <recommendedName>
        <fullName evidence="1">diguanylate cyclase</fullName>
        <ecNumber evidence="1">2.7.7.65</ecNumber>
    </recommendedName>
</protein>
<keyword evidence="3" id="KW-0472">Membrane</keyword>
<dbReference type="Proteomes" id="UP001302429">
    <property type="component" value="Chromosome"/>
</dbReference>
<dbReference type="PANTHER" id="PTHR45138">
    <property type="entry name" value="REGULATORY COMPONENTS OF SENSORY TRANSDUCTION SYSTEM"/>
    <property type="match status" value="1"/>
</dbReference>
<evidence type="ECO:0000313" key="6">
    <source>
        <dbReference type="Proteomes" id="UP001302429"/>
    </source>
</evidence>
<dbReference type="EC" id="2.7.7.65" evidence="1"/>
<dbReference type="InterPro" id="IPR000160">
    <property type="entry name" value="GGDEF_dom"/>
</dbReference>
<feature type="transmembrane region" description="Helical" evidence="3">
    <location>
        <begin position="214"/>
        <end position="232"/>
    </location>
</feature>
<feature type="transmembrane region" description="Helical" evidence="3">
    <location>
        <begin position="149"/>
        <end position="168"/>
    </location>
</feature>
<reference evidence="5 6" key="1">
    <citation type="submission" date="2023-10" db="EMBL/GenBank/DDBJ databases">
        <title>Complete genome sequence of a Sphingomonadaceae bacterium.</title>
        <authorList>
            <person name="Yan C."/>
        </authorList>
    </citation>
    <scope>NUCLEOTIDE SEQUENCE [LARGE SCALE GENOMIC DNA]</scope>
    <source>
        <strain evidence="5 6">SCSIO 66989</strain>
    </source>
</reference>
<comment type="catalytic activity">
    <reaction evidence="2">
        <text>2 GTP = 3',3'-c-di-GMP + 2 diphosphate</text>
        <dbReference type="Rhea" id="RHEA:24898"/>
        <dbReference type="ChEBI" id="CHEBI:33019"/>
        <dbReference type="ChEBI" id="CHEBI:37565"/>
        <dbReference type="ChEBI" id="CHEBI:58805"/>
        <dbReference type="EC" id="2.7.7.65"/>
    </reaction>
</comment>